<feature type="transmembrane region" description="Helical" evidence="6">
    <location>
        <begin position="116"/>
        <end position="143"/>
    </location>
</feature>
<evidence type="ECO:0000256" key="2">
    <source>
        <dbReference type="ARBA" id="ARBA00022475"/>
    </source>
</evidence>
<feature type="transmembrane region" description="Helical" evidence="6">
    <location>
        <begin position="195"/>
        <end position="216"/>
    </location>
</feature>
<feature type="transmembrane region" description="Helical" evidence="6">
    <location>
        <begin position="163"/>
        <end position="183"/>
    </location>
</feature>
<feature type="transmembrane region" description="Helical" evidence="6">
    <location>
        <begin position="436"/>
        <end position="457"/>
    </location>
</feature>
<dbReference type="Proteomes" id="UP000326903">
    <property type="component" value="Unassembled WGS sequence"/>
</dbReference>
<gene>
    <name evidence="7" type="ORF">FW778_06310</name>
</gene>
<reference evidence="7 8" key="1">
    <citation type="submission" date="2019-09" db="EMBL/GenBank/DDBJ databases">
        <title>Draft genome sequence of Ginsengibacter sp. BR5-29.</title>
        <authorList>
            <person name="Im W.-T."/>
        </authorList>
    </citation>
    <scope>NUCLEOTIDE SEQUENCE [LARGE SCALE GENOMIC DNA]</scope>
    <source>
        <strain evidence="7 8">BR5-29</strain>
    </source>
</reference>
<dbReference type="RefSeq" id="WP_150413751.1">
    <property type="nucleotide sequence ID" value="NZ_VYQF01000001.1"/>
</dbReference>
<evidence type="ECO:0000256" key="3">
    <source>
        <dbReference type="ARBA" id="ARBA00022692"/>
    </source>
</evidence>
<dbReference type="PANTHER" id="PTHR30250:SF26">
    <property type="entry name" value="PSMA PROTEIN"/>
    <property type="match status" value="1"/>
</dbReference>
<evidence type="ECO:0000256" key="4">
    <source>
        <dbReference type="ARBA" id="ARBA00022989"/>
    </source>
</evidence>
<evidence type="ECO:0000256" key="5">
    <source>
        <dbReference type="ARBA" id="ARBA00023136"/>
    </source>
</evidence>
<dbReference type="GO" id="GO:0005886">
    <property type="term" value="C:plasma membrane"/>
    <property type="evidence" value="ECO:0007669"/>
    <property type="project" value="UniProtKB-SubCell"/>
</dbReference>
<feature type="transmembrane region" description="Helical" evidence="6">
    <location>
        <begin position="344"/>
        <end position="362"/>
    </location>
</feature>
<feature type="transmembrane region" description="Helical" evidence="6">
    <location>
        <begin position="368"/>
        <end position="390"/>
    </location>
</feature>
<evidence type="ECO:0000313" key="8">
    <source>
        <dbReference type="Proteomes" id="UP000326903"/>
    </source>
</evidence>
<dbReference type="InterPro" id="IPR002797">
    <property type="entry name" value="Polysacc_synth"/>
</dbReference>
<comment type="subcellular location">
    <subcellularLocation>
        <location evidence="1">Cell membrane</location>
        <topology evidence="1">Multi-pass membrane protein</topology>
    </subcellularLocation>
</comment>
<keyword evidence="8" id="KW-1185">Reference proteome</keyword>
<feature type="transmembrane region" description="Helical" evidence="6">
    <location>
        <begin position="40"/>
        <end position="62"/>
    </location>
</feature>
<feature type="transmembrane region" description="Helical" evidence="6">
    <location>
        <begin position="411"/>
        <end position="430"/>
    </location>
</feature>
<evidence type="ECO:0000256" key="1">
    <source>
        <dbReference type="ARBA" id="ARBA00004651"/>
    </source>
</evidence>
<feature type="transmembrane region" description="Helical" evidence="6">
    <location>
        <begin position="74"/>
        <end position="95"/>
    </location>
</feature>
<dbReference type="Pfam" id="PF01943">
    <property type="entry name" value="Polysacc_synt"/>
    <property type="match status" value="1"/>
</dbReference>
<name>A0A5J5ILM9_9BACT</name>
<dbReference type="InterPro" id="IPR050833">
    <property type="entry name" value="Poly_Biosynth_Transport"/>
</dbReference>
<proteinExistence type="predicted"/>
<keyword evidence="3 6" id="KW-0812">Transmembrane</keyword>
<evidence type="ECO:0000313" key="7">
    <source>
        <dbReference type="EMBL" id="KAA9041631.1"/>
    </source>
</evidence>
<organism evidence="7 8">
    <name type="scientific">Ginsengibacter hankyongi</name>
    <dbReference type="NCBI Taxonomy" id="2607284"/>
    <lineage>
        <taxon>Bacteria</taxon>
        <taxon>Pseudomonadati</taxon>
        <taxon>Bacteroidota</taxon>
        <taxon>Chitinophagia</taxon>
        <taxon>Chitinophagales</taxon>
        <taxon>Chitinophagaceae</taxon>
        <taxon>Ginsengibacter</taxon>
    </lineage>
</organism>
<evidence type="ECO:0000256" key="6">
    <source>
        <dbReference type="SAM" id="Phobius"/>
    </source>
</evidence>
<dbReference type="AlphaFoldDB" id="A0A5J5ILM9"/>
<accession>A0A5J5ILM9</accession>
<comment type="caution">
    <text evidence="7">The sequence shown here is derived from an EMBL/GenBank/DDBJ whole genome shotgun (WGS) entry which is preliminary data.</text>
</comment>
<keyword evidence="2" id="KW-1003">Cell membrane</keyword>
<feature type="transmembrane region" description="Helical" evidence="6">
    <location>
        <begin position="222"/>
        <end position="241"/>
    </location>
</feature>
<protein>
    <submittedName>
        <fullName evidence="7">Oligosaccharide flippase family protein</fullName>
    </submittedName>
</protein>
<feature type="transmembrane region" description="Helical" evidence="6">
    <location>
        <begin position="262"/>
        <end position="282"/>
    </location>
</feature>
<dbReference type="EMBL" id="VYQF01000001">
    <property type="protein sequence ID" value="KAA9041631.1"/>
    <property type="molecule type" value="Genomic_DNA"/>
</dbReference>
<keyword evidence="5 6" id="KW-0472">Membrane</keyword>
<sequence>MSRIIGLIVTNWLKLKTIFQFKPHDITNVEGKSHERYRRILLTGGSTAVVKIFSAAINLITVPLTVHYLGSERYGLWMAISSVITLMGFADLGLGNGLLNAVSKANGRNNVNEAQVAVSSTFFILLGISFLLFLIFISIFPFISWKDVFNVRSALAVREAGPTMFTLVMILLINIPLGIIQRIQDGYQEGYRFQLWLILGSLVSFAGLLICIYFKGSLTWLVLAYSGGPIIATTLNGIHLFSKKRKSLIPNFRFFNLKTGKALIKSGLVFFLLGLFTLLANASDDIVITQTLGPSAVAGYEIVKKLFFFSMFTQYIIQPLWPAFAEAMESGDIAWAKNTVKKGLMLSIISAAIISLPLLIFGKQIVTIWVSAQYIPSWSLLVGFYVFVLLGNYGGVMSTFLNSGPLLSKQLIMVGLAGTGSVLLKIFFSLNFGVSGIIWATVISYSIFFIVPSYKLAFNYLNSKLRG</sequence>
<keyword evidence="4 6" id="KW-1133">Transmembrane helix</keyword>
<dbReference type="PANTHER" id="PTHR30250">
    <property type="entry name" value="PST FAMILY PREDICTED COLANIC ACID TRANSPORTER"/>
    <property type="match status" value="1"/>
</dbReference>